<keyword evidence="6 10" id="KW-0788">Thiol protease</keyword>
<dbReference type="InterPro" id="IPR001300">
    <property type="entry name" value="Peptidase_C2_calpain_cat"/>
</dbReference>
<dbReference type="InterPro" id="IPR038765">
    <property type="entry name" value="Papain-like_cys_pep_sf"/>
</dbReference>
<dbReference type="FunFam" id="3.90.70.10:FF:000001">
    <property type="entry name" value="Calpain-1 catalytic subunit"/>
    <property type="match status" value="1"/>
</dbReference>
<organism evidence="12 13">
    <name type="scientific">Anas platyrhynchos platyrhynchos</name>
    <name type="common">Northern mallard</name>
    <dbReference type="NCBI Taxonomy" id="8840"/>
    <lineage>
        <taxon>Eukaryota</taxon>
        <taxon>Metazoa</taxon>
        <taxon>Chordata</taxon>
        <taxon>Craniata</taxon>
        <taxon>Vertebrata</taxon>
        <taxon>Euteleostomi</taxon>
        <taxon>Archelosauria</taxon>
        <taxon>Archosauria</taxon>
        <taxon>Dinosauria</taxon>
        <taxon>Saurischia</taxon>
        <taxon>Theropoda</taxon>
        <taxon>Coelurosauria</taxon>
        <taxon>Aves</taxon>
        <taxon>Neognathae</taxon>
        <taxon>Galloanserae</taxon>
        <taxon>Anseriformes</taxon>
        <taxon>Anatidae</taxon>
        <taxon>Anatinae</taxon>
        <taxon>Anas</taxon>
    </lineage>
</organism>
<reference evidence="12" key="2">
    <citation type="submission" date="2025-08" db="UniProtKB">
        <authorList>
            <consortium name="Ensembl"/>
        </authorList>
    </citation>
    <scope>IDENTIFICATION</scope>
</reference>
<dbReference type="FunFam" id="2.60.120.380:FF:000001">
    <property type="entry name" value="Calpain-1 catalytic subunit"/>
    <property type="match status" value="1"/>
</dbReference>
<keyword evidence="7" id="KW-0106">Calcium</keyword>
<reference evidence="12" key="3">
    <citation type="submission" date="2025-09" db="UniProtKB">
        <authorList>
            <consortium name="Ensembl"/>
        </authorList>
    </citation>
    <scope>IDENTIFICATION</scope>
</reference>
<dbReference type="Gene3D" id="3.90.70.10">
    <property type="entry name" value="Cysteine proteinases"/>
    <property type="match status" value="1"/>
</dbReference>
<dbReference type="SUPFAM" id="SSF49758">
    <property type="entry name" value="Calpain large subunit, middle domain (domain III)"/>
    <property type="match status" value="1"/>
</dbReference>
<keyword evidence="13" id="KW-1185">Reference proteome</keyword>
<dbReference type="PROSITE" id="PS50203">
    <property type="entry name" value="CALPAIN_CAT"/>
    <property type="match status" value="1"/>
</dbReference>
<evidence type="ECO:0000256" key="6">
    <source>
        <dbReference type="ARBA" id="ARBA00022807"/>
    </source>
</evidence>
<evidence type="ECO:0000256" key="4">
    <source>
        <dbReference type="ARBA" id="ARBA00022737"/>
    </source>
</evidence>
<evidence type="ECO:0000256" key="8">
    <source>
        <dbReference type="ARBA" id="ARBA00054695"/>
    </source>
</evidence>
<keyword evidence="5 10" id="KW-0378">Hydrolase</keyword>
<evidence type="ECO:0000313" key="13">
    <source>
        <dbReference type="Proteomes" id="UP000016666"/>
    </source>
</evidence>
<feature type="active site" evidence="9 10">
    <location>
        <position position="63"/>
    </location>
</feature>
<name>A0A493TEA8_ANAPP</name>
<feature type="active site" evidence="9 10">
    <location>
        <position position="220"/>
    </location>
</feature>
<dbReference type="Pfam" id="PF00648">
    <property type="entry name" value="Peptidase_C2"/>
    <property type="match status" value="1"/>
</dbReference>
<dbReference type="PRINTS" id="PR00704">
    <property type="entry name" value="CALPAIN"/>
</dbReference>
<dbReference type="InterPro" id="IPR033883">
    <property type="entry name" value="C2_III"/>
</dbReference>
<dbReference type="GeneTree" id="ENSGT00940000158672"/>
<dbReference type="InterPro" id="IPR022683">
    <property type="entry name" value="Calpain_III"/>
</dbReference>
<dbReference type="SUPFAM" id="SSF54001">
    <property type="entry name" value="Cysteine proteinases"/>
    <property type="match status" value="1"/>
</dbReference>
<dbReference type="InterPro" id="IPR022682">
    <property type="entry name" value="Calpain_domain_III"/>
</dbReference>
<dbReference type="CDD" id="cd00214">
    <property type="entry name" value="Calpain_III"/>
    <property type="match status" value="1"/>
</dbReference>
<dbReference type="SMART" id="SM00720">
    <property type="entry name" value="calpain_III"/>
    <property type="match status" value="1"/>
</dbReference>
<comment type="function">
    <text evidence="8">Calcium-regulated non-lysosomal thiol-protease which catalyze limited proteolysis of substrates involved in cytoskeletal remodeling and signal transduction.</text>
</comment>
<accession>A0A493TEA8</accession>
<dbReference type="GO" id="GO:0006508">
    <property type="term" value="P:proteolysis"/>
    <property type="evidence" value="ECO:0007669"/>
    <property type="project" value="UniProtKB-KW"/>
</dbReference>
<dbReference type="STRING" id="8840.ENSAPLP00000024246"/>
<feature type="domain" description="Calpain catalytic" evidence="11">
    <location>
        <begin position="61"/>
        <end position="302"/>
    </location>
</feature>
<dbReference type="SMART" id="SM00230">
    <property type="entry name" value="CysPc"/>
    <property type="match status" value="1"/>
</dbReference>
<keyword evidence="2 10" id="KW-0645">Protease</keyword>
<dbReference type="GO" id="GO:0046872">
    <property type="term" value="F:metal ion binding"/>
    <property type="evidence" value="ECO:0007669"/>
    <property type="project" value="UniProtKB-KW"/>
</dbReference>
<evidence type="ECO:0000256" key="3">
    <source>
        <dbReference type="ARBA" id="ARBA00022723"/>
    </source>
</evidence>
<dbReference type="AlphaFoldDB" id="A0A493TEA8"/>
<evidence type="ECO:0000256" key="1">
    <source>
        <dbReference type="ARBA" id="ARBA00007623"/>
    </source>
</evidence>
<evidence type="ECO:0000256" key="5">
    <source>
        <dbReference type="ARBA" id="ARBA00022801"/>
    </source>
</evidence>
<feature type="active site" evidence="9 10">
    <location>
        <position position="244"/>
    </location>
</feature>
<dbReference type="InterPro" id="IPR036213">
    <property type="entry name" value="Calpain_III_sf"/>
</dbReference>
<dbReference type="Gene3D" id="2.60.120.380">
    <property type="match status" value="1"/>
</dbReference>
<dbReference type="Pfam" id="PF01067">
    <property type="entry name" value="Calpain_III"/>
    <property type="match status" value="1"/>
</dbReference>
<evidence type="ECO:0000256" key="9">
    <source>
        <dbReference type="PIRSR" id="PIRSR622684-1"/>
    </source>
</evidence>
<keyword evidence="4" id="KW-0677">Repeat</keyword>
<evidence type="ECO:0000256" key="7">
    <source>
        <dbReference type="ARBA" id="ARBA00022837"/>
    </source>
</evidence>
<comment type="similarity">
    <text evidence="1">Belongs to the peptidase C2 family.</text>
</comment>
<dbReference type="CDD" id="cd00044">
    <property type="entry name" value="CysPc"/>
    <property type="match status" value="1"/>
</dbReference>
<keyword evidence="3" id="KW-0479">Metal-binding</keyword>
<evidence type="ECO:0000259" key="11">
    <source>
        <dbReference type="PROSITE" id="PS50203"/>
    </source>
</evidence>
<dbReference type="InterPro" id="IPR022684">
    <property type="entry name" value="Calpain_cysteine_protease"/>
</dbReference>
<dbReference type="GO" id="GO:0005737">
    <property type="term" value="C:cytoplasm"/>
    <property type="evidence" value="ECO:0007669"/>
    <property type="project" value="TreeGrafter"/>
</dbReference>
<proteinExistence type="inferred from homology"/>
<dbReference type="PANTHER" id="PTHR10183">
    <property type="entry name" value="CALPAIN"/>
    <property type="match status" value="1"/>
</dbReference>
<sequence length="591" mass="66309">RHGGHPGRSRQRTAGGAVGADCVGADTGRGGLFGQEGLFPLCLELALLTPFSSPFSSPCPGDCWLLAAIGSLTLNEELLHRVVPHGQSFQEDYAGIFHFQIWQFGEWVDVVVDDLLPTKDGELLFVHSAECTEFWSALLEKAYAKLNGCYEALSGGSTTEGFEDFTGGVAEMYDLKRAPRNMGHIIRKALERGSLLGCSIDITSAFDMEAVTFKKLVKGHAYSVTAFRDVNYRGQQEQLIRIRNPWGQVEWTGAWSDGSPEWDNIDPSDREELQLKMEDGEFWMSFRDFMREFSRLEICNLTPDALTKDELSRWHTQVFEGTWRRGSTAGGCRNHPATFWINPQFKIKLLEEDDDPGDDEVACSFLVALMQKHRRRERRLGGDMHTIGFAVYEGSQNVHLKKDFFLRNQSRARSETFINLREVSNQIRLPPGEYIVVPSTFEPHKEADFVLRVFTEKHPPLTLFPPFVPPRELDEEISADLADEVGATALLQLAPRLWGRELWAGGGPVGLGCCVCSLSSLSGCRRRSPRMTLRMASRTCSSSWQGRWVWPCHAKLWEAPSGSLGWRGDGTLGHQAAESRGFLKKGSWGLW</sequence>
<evidence type="ECO:0000256" key="10">
    <source>
        <dbReference type="PROSITE-ProRule" id="PRU00239"/>
    </source>
</evidence>
<protein>
    <recommendedName>
        <fullName evidence="11">Calpain catalytic domain-containing protein</fullName>
    </recommendedName>
</protein>
<dbReference type="GO" id="GO:0004198">
    <property type="term" value="F:calcium-dependent cysteine-type endopeptidase activity"/>
    <property type="evidence" value="ECO:0007669"/>
    <property type="project" value="InterPro"/>
</dbReference>
<evidence type="ECO:0000256" key="2">
    <source>
        <dbReference type="ARBA" id="ARBA00022670"/>
    </source>
</evidence>
<dbReference type="Ensembl" id="ENSAPLT00000046824.1">
    <property type="protein sequence ID" value="ENSAPLP00000024246.1"/>
    <property type="gene ID" value="ENSAPLG00000005185.2"/>
</dbReference>
<dbReference type="Proteomes" id="UP000016666">
    <property type="component" value="Unassembled WGS sequence"/>
</dbReference>
<reference evidence="13" key="1">
    <citation type="submission" date="2017-10" db="EMBL/GenBank/DDBJ databases">
        <title>A new Pekin duck reference genome.</title>
        <authorList>
            <person name="Hou Z.-C."/>
            <person name="Zhou Z.-K."/>
            <person name="Zhu F."/>
            <person name="Hou S.-S."/>
        </authorList>
    </citation>
    <scope>NUCLEOTIDE SEQUENCE [LARGE SCALE GENOMIC DNA]</scope>
</reference>
<dbReference type="PANTHER" id="PTHR10183:SF322">
    <property type="entry name" value="CALPAIN-11"/>
    <property type="match status" value="1"/>
</dbReference>
<evidence type="ECO:0000313" key="12">
    <source>
        <dbReference type="Ensembl" id="ENSAPLP00000024246.1"/>
    </source>
</evidence>